<feature type="compositionally biased region" description="Basic and acidic residues" evidence="1">
    <location>
        <begin position="181"/>
        <end position="194"/>
    </location>
</feature>
<feature type="region of interest" description="Disordered" evidence="1">
    <location>
        <begin position="1"/>
        <end position="125"/>
    </location>
</feature>
<feature type="non-terminal residue" evidence="2">
    <location>
        <position position="207"/>
    </location>
</feature>
<feature type="compositionally biased region" description="Low complexity" evidence="1">
    <location>
        <begin position="54"/>
        <end position="65"/>
    </location>
</feature>
<feature type="compositionally biased region" description="Basic residues" evidence="1">
    <location>
        <begin position="1"/>
        <end position="23"/>
    </location>
</feature>
<name>A0A6J4S7A3_9ACTN</name>
<evidence type="ECO:0000256" key="1">
    <source>
        <dbReference type="SAM" id="MobiDB-lite"/>
    </source>
</evidence>
<reference evidence="2" key="1">
    <citation type="submission" date="2020-02" db="EMBL/GenBank/DDBJ databases">
        <authorList>
            <person name="Meier V. D."/>
        </authorList>
    </citation>
    <scope>NUCLEOTIDE SEQUENCE</scope>
    <source>
        <strain evidence="2">AVDCRST_MAG30</strain>
    </source>
</reference>
<feature type="compositionally biased region" description="Basic and acidic residues" evidence="1">
    <location>
        <begin position="42"/>
        <end position="51"/>
    </location>
</feature>
<organism evidence="2">
    <name type="scientific">uncultured Solirubrobacteraceae bacterium</name>
    <dbReference type="NCBI Taxonomy" id="1162706"/>
    <lineage>
        <taxon>Bacteria</taxon>
        <taxon>Bacillati</taxon>
        <taxon>Actinomycetota</taxon>
        <taxon>Thermoleophilia</taxon>
        <taxon>Solirubrobacterales</taxon>
        <taxon>Solirubrobacteraceae</taxon>
        <taxon>environmental samples</taxon>
    </lineage>
</organism>
<feature type="region of interest" description="Disordered" evidence="1">
    <location>
        <begin position="181"/>
        <end position="207"/>
    </location>
</feature>
<protein>
    <submittedName>
        <fullName evidence="2">Uncharacterized protein</fullName>
    </submittedName>
</protein>
<feature type="compositionally biased region" description="Basic residues" evidence="1">
    <location>
        <begin position="110"/>
        <end position="119"/>
    </location>
</feature>
<evidence type="ECO:0000313" key="2">
    <source>
        <dbReference type="EMBL" id="CAA9485197.1"/>
    </source>
</evidence>
<dbReference type="EMBL" id="CADCVS010000169">
    <property type="protein sequence ID" value="CAA9485197.1"/>
    <property type="molecule type" value="Genomic_DNA"/>
</dbReference>
<feature type="compositionally biased region" description="Basic and acidic residues" evidence="1">
    <location>
        <begin position="71"/>
        <end position="95"/>
    </location>
</feature>
<accession>A0A6J4S7A3</accession>
<gene>
    <name evidence="2" type="ORF">AVDCRST_MAG30-1045</name>
</gene>
<dbReference type="AlphaFoldDB" id="A0A6J4S7A3"/>
<proteinExistence type="predicted"/>
<feature type="non-terminal residue" evidence="2">
    <location>
        <position position="1"/>
    </location>
</feature>
<sequence>APPIPRHRPRPHRAVRRPRRPGRRPAGVEADLRQPAARQHRDRCEGQERLARAPGPLEPGTELPPRAGQPLRDRGQDRSQRGDLEHDPRPVGRDGRPRRRRGGVREGRRRDAHRPRCRQLQRAGVARLPGDRAELVRLAVLRHPRQRERRRRRGLGHAAVELARGRPRDGVARAARRLVHGDRVQRDGRADARSRRGQLPVRGDEPL</sequence>